<name>A0A8B8YW68_BALMU</name>
<dbReference type="GO" id="GO:0003779">
    <property type="term" value="F:actin binding"/>
    <property type="evidence" value="ECO:0007669"/>
    <property type="project" value="UniProtKB-KW"/>
</dbReference>
<dbReference type="Pfam" id="PF09379">
    <property type="entry name" value="FERM_N"/>
    <property type="match status" value="1"/>
</dbReference>
<dbReference type="InterPro" id="IPR018980">
    <property type="entry name" value="FERM_PH-like_C"/>
</dbReference>
<dbReference type="InterPro" id="IPR000798">
    <property type="entry name" value="Ez/rad/moesin-like"/>
</dbReference>
<organism evidence="14 15">
    <name type="scientific">Balaenoptera musculus</name>
    <name type="common">Blue whale</name>
    <dbReference type="NCBI Taxonomy" id="9771"/>
    <lineage>
        <taxon>Eukaryota</taxon>
        <taxon>Metazoa</taxon>
        <taxon>Chordata</taxon>
        <taxon>Craniata</taxon>
        <taxon>Vertebrata</taxon>
        <taxon>Euteleostomi</taxon>
        <taxon>Mammalia</taxon>
        <taxon>Eutheria</taxon>
        <taxon>Laurasiatheria</taxon>
        <taxon>Artiodactyla</taxon>
        <taxon>Whippomorpha</taxon>
        <taxon>Cetacea</taxon>
        <taxon>Mysticeti</taxon>
        <taxon>Balaenopteridae</taxon>
        <taxon>Balaenoptera</taxon>
    </lineage>
</organism>
<dbReference type="SUPFAM" id="SSF50729">
    <property type="entry name" value="PH domain-like"/>
    <property type="match status" value="1"/>
</dbReference>
<evidence type="ECO:0000256" key="11">
    <source>
        <dbReference type="ARBA" id="ARBA00078357"/>
    </source>
</evidence>
<dbReference type="FunFam" id="3.10.20.90:FF:000002">
    <property type="entry name" value="Erythrocyte protein band 4.1-like 3"/>
    <property type="match status" value="1"/>
</dbReference>
<comment type="subcellular location">
    <subcellularLocation>
        <location evidence="2">Cytoplasm</location>
        <location evidence="2">Cell cortex</location>
    </subcellularLocation>
    <subcellularLocation>
        <location evidence="1">Cytoplasm</location>
        <location evidence="1">Cytoskeleton</location>
    </subcellularLocation>
</comment>
<dbReference type="CDD" id="cd13184">
    <property type="entry name" value="FERM_C_4_1_family"/>
    <property type="match status" value="1"/>
</dbReference>
<evidence type="ECO:0000256" key="8">
    <source>
        <dbReference type="ARBA" id="ARBA00030419"/>
    </source>
</evidence>
<dbReference type="InterPro" id="IPR019747">
    <property type="entry name" value="FERM_CS"/>
</dbReference>
<dbReference type="CTD" id="2037"/>
<dbReference type="PROSITE" id="PS50057">
    <property type="entry name" value="FERM_3"/>
    <property type="match status" value="1"/>
</dbReference>
<dbReference type="Pfam" id="PF08736">
    <property type="entry name" value="FA"/>
    <property type="match status" value="1"/>
</dbReference>
<evidence type="ECO:0000256" key="9">
    <source>
        <dbReference type="ARBA" id="ARBA00032586"/>
    </source>
</evidence>
<dbReference type="InterPro" id="IPR018979">
    <property type="entry name" value="FERM_N"/>
</dbReference>
<dbReference type="SUPFAM" id="SSF54236">
    <property type="entry name" value="Ubiquitin-like"/>
    <property type="match status" value="1"/>
</dbReference>
<keyword evidence="5" id="KW-0009">Actin-binding</keyword>
<dbReference type="PROSITE" id="PS00661">
    <property type="entry name" value="FERM_2"/>
    <property type="match status" value="1"/>
</dbReference>
<gene>
    <name evidence="15" type="primary">EPB41L2</name>
</gene>
<dbReference type="Pfam" id="PF00373">
    <property type="entry name" value="FERM_M"/>
    <property type="match status" value="1"/>
</dbReference>
<dbReference type="Gene3D" id="3.10.20.90">
    <property type="entry name" value="Phosphatidylinositol 3-kinase Catalytic Subunit, Chain A, domain 1"/>
    <property type="match status" value="1"/>
</dbReference>
<feature type="compositionally biased region" description="Basic and acidic residues" evidence="12">
    <location>
        <begin position="111"/>
        <end position="189"/>
    </location>
</feature>
<dbReference type="CDD" id="cd17202">
    <property type="entry name" value="FERM_F1_EPB41L2"/>
    <property type="match status" value="1"/>
</dbReference>
<dbReference type="SMART" id="SM01196">
    <property type="entry name" value="FERM_C"/>
    <property type="match status" value="1"/>
</dbReference>
<dbReference type="RefSeq" id="XP_036726783.1">
    <property type="nucleotide sequence ID" value="XM_036870888.1"/>
</dbReference>
<dbReference type="GO" id="GO:0005886">
    <property type="term" value="C:plasma membrane"/>
    <property type="evidence" value="ECO:0007669"/>
    <property type="project" value="TreeGrafter"/>
</dbReference>
<dbReference type="InterPro" id="IPR019748">
    <property type="entry name" value="FERM_central"/>
</dbReference>
<dbReference type="GO" id="GO:0005938">
    <property type="term" value="C:cell cortex"/>
    <property type="evidence" value="ECO:0007669"/>
    <property type="project" value="UniProtKB-SubCell"/>
</dbReference>
<evidence type="ECO:0000256" key="12">
    <source>
        <dbReference type="SAM" id="MobiDB-lite"/>
    </source>
</evidence>
<reference evidence="14" key="1">
    <citation type="submission" date="2024-06" db="UniProtKB">
        <authorList>
            <consortium name="RefSeq"/>
        </authorList>
    </citation>
    <scope>NUCLEOTIDE SEQUENCE [LARGE SCALE GENOMIC DNA]</scope>
</reference>
<evidence type="ECO:0000313" key="14">
    <source>
        <dbReference type="Proteomes" id="UP000694857"/>
    </source>
</evidence>
<keyword evidence="4" id="KW-0597">Phosphoprotein</keyword>
<dbReference type="InterPro" id="IPR035963">
    <property type="entry name" value="FERM_2"/>
</dbReference>
<reference evidence="15" key="2">
    <citation type="submission" date="2025-08" db="UniProtKB">
        <authorList>
            <consortium name="RefSeq"/>
        </authorList>
    </citation>
    <scope>IDENTIFICATION</scope>
    <source>
        <tissue evidence="15">Epidermis and Blubber</tissue>
    </source>
</reference>
<dbReference type="GO" id="GO:0005856">
    <property type="term" value="C:cytoskeleton"/>
    <property type="evidence" value="ECO:0007669"/>
    <property type="project" value="UniProtKB-SubCell"/>
</dbReference>
<dbReference type="Pfam" id="PF09380">
    <property type="entry name" value="FERM_C"/>
    <property type="match status" value="1"/>
</dbReference>
<dbReference type="PRINTS" id="PR00935">
    <property type="entry name" value="BAND41"/>
</dbReference>
<dbReference type="PROSITE" id="PS00660">
    <property type="entry name" value="FERM_1"/>
    <property type="match status" value="1"/>
</dbReference>
<dbReference type="PANTHER" id="PTHR23280">
    <property type="entry name" value="4.1 G PROTEIN"/>
    <property type="match status" value="1"/>
</dbReference>
<evidence type="ECO:0000256" key="2">
    <source>
        <dbReference type="ARBA" id="ARBA00004544"/>
    </source>
</evidence>
<keyword evidence="3" id="KW-0963">Cytoplasm</keyword>
<protein>
    <recommendedName>
        <fullName evidence="7">Protein 4.1</fullName>
    </recommendedName>
    <alternativeName>
        <fullName evidence="11">4.1R</fullName>
    </alternativeName>
    <alternativeName>
        <fullName evidence="8">Band 4.1</fullName>
    </alternativeName>
    <alternativeName>
        <fullName evidence="9">Erythrocyte membrane protein band 4.1</fullName>
    </alternativeName>
</protein>
<dbReference type="Gene3D" id="2.30.29.30">
    <property type="entry name" value="Pleckstrin-homology domain (PH domain)/Phosphotyrosine-binding domain (PTB)"/>
    <property type="match status" value="1"/>
</dbReference>
<evidence type="ECO:0000256" key="6">
    <source>
        <dbReference type="ARBA" id="ARBA00023212"/>
    </source>
</evidence>
<dbReference type="PRINTS" id="PR00661">
    <property type="entry name" value="ERMFAMILY"/>
</dbReference>
<dbReference type="InterPro" id="IPR019749">
    <property type="entry name" value="Band_41_domain"/>
</dbReference>
<keyword evidence="14" id="KW-1185">Reference proteome</keyword>
<evidence type="ECO:0000313" key="15">
    <source>
        <dbReference type="RefSeq" id="XP_036726783.1"/>
    </source>
</evidence>
<evidence type="ECO:0000256" key="7">
    <source>
        <dbReference type="ARBA" id="ARBA00023658"/>
    </source>
</evidence>
<dbReference type="PANTHER" id="PTHR23280:SF17">
    <property type="entry name" value="BAND 4.1-LIKE PROTEIN 2"/>
    <property type="match status" value="1"/>
</dbReference>
<dbReference type="GeneID" id="118904855"/>
<dbReference type="InterPro" id="IPR014847">
    <property type="entry name" value="FA"/>
</dbReference>
<evidence type="ECO:0000256" key="1">
    <source>
        <dbReference type="ARBA" id="ARBA00004245"/>
    </source>
</evidence>
<dbReference type="SMART" id="SM01195">
    <property type="entry name" value="FA"/>
    <property type="match status" value="1"/>
</dbReference>
<keyword evidence="6" id="KW-0206">Cytoskeleton</keyword>
<dbReference type="FunFam" id="1.20.80.10:FF:000001">
    <property type="entry name" value="Erythrocyte membrane protein band 4.1"/>
    <property type="match status" value="1"/>
</dbReference>
<proteinExistence type="predicted"/>
<dbReference type="InterPro" id="IPR014352">
    <property type="entry name" value="FERM/acyl-CoA-bd_prot_sf"/>
</dbReference>
<dbReference type="SUPFAM" id="SSF47031">
    <property type="entry name" value="Second domain of FERM"/>
    <property type="match status" value="1"/>
</dbReference>
<evidence type="ECO:0000259" key="13">
    <source>
        <dbReference type="PROSITE" id="PS50057"/>
    </source>
</evidence>
<dbReference type="InterPro" id="IPR000299">
    <property type="entry name" value="FERM_domain"/>
</dbReference>
<evidence type="ECO:0000256" key="5">
    <source>
        <dbReference type="ARBA" id="ARBA00023203"/>
    </source>
</evidence>
<dbReference type="Gene3D" id="1.20.80.10">
    <property type="match status" value="1"/>
</dbReference>
<dbReference type="SMART" id="SM00295">
    <property type="entry name" value="B41"/>
    <property type="match status" value="1"/>
</dbReference>
<dbReference type="FunFam" id="2.30.29.30:FF:000001">
    <property type="entry name" value="Erythrocyte membrane protein band 4.1"/>
    <property type="match status" value="1"/>
</dbReference>
<feature type="region of interest" description="Disordered" evidence="12">
    <location>
        <begin position="1"/>
        <end position="189"/>
    </location>
</feature>
<feature type="compositionally biased region" description="Basic and acidic residues" evidence="12">
    <location>
        <begin position="10"/>
        <end position="31"/>
    </location>
</feature>
<evidence type="ECO:0000256" key="10">
    <source>
        <dbReference type="ARBA" id="ARBA00054563"/>
    </source>
</evidence>
<accession>A0A8B8YW68</accession>
<sequence length="846" mass="94804">MTTEVGSASEVKKESDQLGADATKEKPKEVAENQQNQSSDPEEEKGSQSPPPTESQSSPRRQKKEKDPSESRGISRFIPPWLKKQKSYTLVVAKDGGDKKEPTQAVGEEQVLDKEESLPEEERQAKGDAEETAQRKQQEIKVDVKEEKPLPVEEVSKEREEEKVKEIQEDKSDEAANRETKEVQTNELKAEKASQKATKKTKTVQCKVTLLDGTEYSCDLEKRAKGQVLFDKVCEHLNLLEKDYFGLVFQENPEQKNWLDPAKEIKRQLRNLPWLFSFNVKFYPPDPSQLTEDITRYFLCLQLREDIASGRLPCSFVTHALLGSYTLQAELGDCDPEEHGSHDLSDFQFAPTQTKELEEKVAELHKTHRGLSPAQADSQFLENAKRLSMYGVDLHHAKDSEGVDIKLGVCANGLLIYKDRLRINRFAWPKILKISYKRSNFYIKVRPAELEQFESTIGFKLPNHRAAKRLWKVCVEHHTFYRLVSPEQPPKAKFLTLGSKFRYSGRTQAQTRQASTLIDRPAPHFERTSSKRVSRSLDGALIGIVDRSLTKDFPGPAGEVSARGPGAVSPAVVQDGDGSRDIRSPAKTPHVQLTEGKLISMCPPSPLIHCASSLSPNVLPAPEMDLLSDISEEDPFGEADQLTLGSLELPSTGETSEQGGCDSGLDPLEAPPETDCPPTHERPLKEAENRDSEFGYFFSFRRRFPPRVPSLLDEDGYLASPSLPKVWVSFLPTDVQQYVPITSPLFLPSLILIFGLLLSASQSVPFSLTFSLPLALSLYYLEAKATSLTVSYDCDLNDKTEEEEAVTGSPTRALNLCGQEHSTSSYTLPNVECKHVHKFHHWLTSK</sequence>
<evidence type="ECO:0000256" key="4">
    <source>
        <dbReference type="ARBA" id="ARBA00022553"/>
    </source>
</evidence>
<dbReference type="AlphaFoldDB" id="A0A8B8YW68"/>
<feature type="region of interest" description="Disordered" evidence="12">
    <location>
        <begin position="555"/>
        <end position="590"/>
    </location>
</feature>
<feature type="region of interest" description="Disordered" evidence="12">
    <location>
        <begin position="649"/>
        <end position="686"/>
    </location>
</feature>
<evidence type="ECO:0000256" key="3">
    <source>
        <dbReference type="ARBA" id="ARBA00022490"/>
    </source>
</evidence>
<dbReference type="GO" id="GO:0031032">
    <property type="term" value="P:actomyosin structure organization"/>
    <property type="evidence" value="ECO:0007669"/>
    <property type="project" value="TreeGrafter"/>
</dbReference>
<dbReference type="InterPro" id="IPR029071">
    <property type="entry name" value="Ubiquitin-like_domsf"/>
</dbReference>
<dbReference type="CDD" id="cd14473">
    <property type="entry name" value="FERM_B-lobe"/>
    <property type="match status" value="1"/>
</dbReference>
<dbReference type="InterPro" id="IPR011993">
    <property type="entry name" value="PH-like_dom_sf"/>
</dbReference>
<comment type="function">
    <text evidence="10">Protein 4.1 is a major structural element of the erythrocyte membrane skeleton. It plays a key role in regulating membrane physical properties of mechanical stability and deformability by stabilizing spectrin-actin interaction. Recruits DLG1 to membranes. Required for dynein-dynactin complex and NUMA1 recruitment at the mitotic cell cortex during anaphase.</text>
</comment>
<feature type="domain" description="FERM" evidence="13">
    <location>
        <begin position="204"/>
        <end position="485"/>
    </location>
</feature>
<dbReference type="Proteomes" id="UP000694857">
    <property type="component" value="Chromosome 12"/>
</dbReference>